<evidence type="ECO:0000256" key="1">
    <source>
        <dbReference type="ARBA" id="ARBA00022553"/>
    </source>
</evidence>
<dbReference type="SMART" id="SM00448">
    <property type="entry name" value="REC"/>
    <property type="match status" value="1"/>
</dbReference>
<evidence type="ECO:0000256" key="3">
    <source>
        <dbReference type="ARBA" id="ARBA00023125"/>
    </source>
</evidence>
<dbReference type="Proteomes" id="UP000036503">
    <property type="component" value="Unassembled WGS sequence"/>
</dbReference>
<dbReference type="PANTHER" id="PTHR43214:SF41">
    <property type="entry name" value="NITRATE_NITRITE RESPONSE REGULATOR PROTEIN NARP"/>
    <property type="match status" value="1"/>
</dbReference>
<evidence type="ECO:0000256" key="4">
    <source>
        <dbReference type="ARBA" id="ARBA00023163"/>
    </source>
</evidence>
<name>A0A0J6X083_9FIRM</name>
<proteinExistence type="predicted"/>
<dbReference type="InterPro" id="IPR058245">
    <property type="entry name" value="NreC/VraR/RcsB-like_REC"/>
</dbReference>
<dbReference type="SMART" id="SM00421">
    <property type="entry name" value="HTH_LUXR"/>
    <property type="match status" value="1"/>
</dbReference>
<dbReference type="InterPro" id="IPR001789">
    <property type="entry name" value="Sig_transdc_resp-reg_receiver"/>
</dbReference>
<sequence length="211" mass="23947">MPNPIKILLADDHRILRTGLKLLLSSQPDFKVVAEASDGYEALKKLESIPIDVVLLDLSMPLMGGLACLREIKKRKYPVKILVLTMYSEQQYVKEVMQQGADGYLCKDTLDEELFRALHTVRAGRRYLGERETHALLNDLIDGPRENAALSVREQEVLQYLVHGYSLAVIAEKLHISIKTVSTYKVRLMQKLNCTTKSELVDYALRQHLLG</sequence>
<keyword evidence="8" id="KW-0418">Kinase</keyword>
<dbReference type="InterPro" id="IPR000792">
    <property type="entry name" value="Tscrpt_reg_LuxR_C"/>
</dbReference>
<organism evidence="8 9">
    <name type="scientific">Megasphaera cerevisiae DSM 20462</name>
    <dbReference type="NCBI Taxonomy" id="1122219"/>
    <lineage>
        <taxon>Bacteria</taxon>
        <taxon>Bacillati</taxon>
        <taxon>Bacillota</taxon>
        <taxon>Negativicutes</taxon>
        <taxon>Veillonellales</taxon>
        <taxon>Veillonellaceae</taxon>
        <taxon>Megasphaera</taxon>
    </lineage>
</organism>
<dbReference type="SUPFAM" id="SSF46894">
    <property type="entry name" value="C-terminal effector domain of the bipartite response regulators"/>
    <property type="match status" value="1"/>
</dbReference>
<keyword evidence="4" id="KW-0804">Transcription</keyword>
<feature type="domain" description="HTH luxR-type" evidence="6">
    <location>
        <begin position="143"/>
        <end position="208"/>
    </location>
</feature>
<evidence type="ECO:0000313" key="8">
    <source>
        <dbReference type="EMBL" id="KMO87542.1"/>
    </source>
</evidence>
<keyword evidence="2" id="KW-0805">Transcription regulation</keyword>
<accession>A0A0J6X083</accession>
<dbReference type="GO" id="GO:0016301">
    <property type="term" value="F:kinase activity"/>
    <property type="evidence" value="ECO:0007669"/>
    <property type="project" value="UniProtKB-KW"/>
</dbReference>
<evidence type="ECO:0000259" key="6">
    <source>
        <dbReference type="PROSITE" id="PS50043"/>
    </source>
</evidence>
<dbReference type="EMBL" id="LEKT01000004">
    <property type="protein sequence ID" value="KMO87542.1"/>
    <property type="molecule type" value="Genomic_DNA"/>
</dbReference>
<feature type="domain" description="Response regulatory" evidence="7">
    <location>
        <begin position="6"/>
        <end position="122"/>
    </location>
</feature>
<dbReference type="GO" id="GO:0000160">
    <property type="term" value="P:phosphorelay signal transduction system"/>
    <property type="evidence" value="ECO:0007669"/>
    <property type="project" value="InterPro"/>
</dbReference>
<dbReference type="InterPro" id="IPR011006">
    <property type="entry name" value="CheY-like_superfamily"/>
</dbReference>
<dbReference type="PROSITE" id="PS50043">
    <property type="entry name" value="HTH_LUXR_2"/>
    <property type="match status" value="1"/>
</dbReference>
<dbReference type="PROSITE" id="PS50110">
    <property type="entry name" value="RESPONSE_REGULATORY"/>
    <property type="match status" value="1"/>
</dbReference>
<comment type="caution">
    <text evidence="8">The sequence shown here is derived from an EMBL/GenBank/DDBJ whole genome shotgun (WGS) entry which is preliminary data.</text>
</comment>
<dbReference type="InParanoid" id="A0A0J6X083"/>
<gene>
    <name evidence="8" type="ORF">AB840_02180</name>
</gene>
<keyword evidence="1 5" id="KW-0597">Phosphoprotein</keyword>
<dbReference type="InterPro" id="IPR039420">
    <property type="entry name" value="WalR-like"/>
</dbReference>
<dbReference type="RefSeq" id="WP_048513193.1">
    <property type="nucleotide sequence ID" value="NZ_FUXD01000006.1"/>
</dbReference>
<evidence type="ECO:0000256" key="2">
    <source>
        <dbReference type="ARBA" id="ARBA00023015"/>
    </source>
</evidence>
<dbReference type="PRINTS" id="PR00038">
    <property type="entry name" value="HTHLUXR"/>
</dbReference>
<evidence type="ECO:0000313" key="9">
    <source>
        <dbReference type="Proteomes" id="UP000036503"/>
    </source>
</evidence>
<reference evidence="8 9" key="1">
    <citation type="submission" date="2015-06" db="EMBL/GenBank/DDBJ databases">
        <title>Draft genome sequence of beer spoilage bacterium Megasphaera cerevisiae type strain 20462.</title>
        <authorList>
            <person name="Kutumbaka K."/>
            <person name="Pasmowitz J."/>
            <person name="Mategko J."/>
            <person name="Reyes D."/>
            <person name="Friedrich A."/>
            <person name="Han S."/>
            <person name="Martens-Habbena W."/>
            <person name="Neal-McKinney J."/>
            <person name="Janagama H.K."/>
            <person name="Nadala C."/>
            <person name="Samadpour M."/>
        </authorList>
    </citation>
    <scope>NUCLEOTIDE SEQUENCE [LARGE SCALE GENOMIC DNA]</scope>
    <source>
        <strain evidence="8 9">DSM 20462</strain>
    </source>
</reference>
<dbReference type="PATRIC" id="fig|1122219.3.peg.1677"/>
<feature type="modified residue" description="4-aspartylphosphate" evidence="5">
    <location>
        <position position="57"/>
    </location>
</feature>
<dbReference type="CDD" id="cd17535">
    <property type="entry name" value="REC_NarL-like"/>
    <property type="match status" value="1"/>
</dbReference>
<keyword evidence="9" id="KW-1185">Reference proteome</keyword>
<dbReference type="SUPFAM" id="SSF52172">
    <property type="entry name" value="CheY-like"/>
    <property type="match status" value="1"/>
</dbReference>
<dbReference type="CDD" id="cd06170">
    <property type="entry name" value="LuxR_C_like"/>
    <property type="match status" value="1"/>
</dbReference>
<dbReference type="PANTHER" id="PTHR43214">
    <property type="entry name" value="TWO-COMPONENT RESPONSE REGULATOR"/>
    <property type="match status" value="1"/>
</dbReference>
<evidence type="ECO:0000259" key="7">
    <source>
        <dbReference type="PROSITE" id="PS50110"/>
    </source>
</evidence>
<dbReference type="Gene3D" id="3.40.50.2300">
    <property type="match status" value="1"/>
</dbReference>
<dbReference type="InterPro" id="IPR016032">
    <property type="entry name" value="Sig_transdc_resp-reg_C-effctor"/>
</dbReference>
<dbReference type="GO" id="GO:0006355">
    <property type="term" value="P:regulation of DNA-templated transcription"/>
    <property type="evidence" value="ECO:0007669"/>
    <property type="project" value="InterPro"/>
</dbReference>
<dbReference type="Pfam" id="PF00196">
    <property type="entry name" value="GerE"/>
    <property type="match status" value="1"/>
</dbReference>
<keyword evidence="3" id="KW-0238">DNA-binding</keyword>
<evidence type="ECO:0000256" key="5">
    <source>
        <dbReference type="PROSITE-ProRule" id="PRU00169"/>
    </source>
</evidence>
<keyword evidence="8" id="KW-0808">Transferase</keyword>
<dbReference type="GO" id="GO:0003677">
    <property type="term" value="F:DNA binding"/>
    <property type="evidence" value="ECO:0007669"/>
    <property type="project" value="UniProtKB-KW"/>
</dbReference>
<dbReference type="OrthoDB" id="9779069at2"/>
<dbReference type="FunCoup" id="A0A0J6X083">
    <property type="interactions" value="348"/>
</dbReference>
<dbReference type="Pfam" id="PF00072">
    <property type="entry name" value="Response_reg"/>
    <property type="match status" value="1"/>
</dbReference>
<protein>
    <submittedName>
        <fullName evidence="8">Histidine kinase</fullName>
    </submittedName>
</protein>
<dbReference type="AlphaFoldDB" id="A0A0J6X083"/>
<dbReference type="STRING" id="39029.BSR42_03155"/>